<dbReference type="SUPFAM" id="SSF48256">
    <property type="entry name" value="Citrate synthase"/>
    <property type="match status" value="1"/>
</dbReference>
<dbReference type="GO" id="GO:0005737">
    <property type="term" value="C:cytoplasm"/>
    <property type="evidence" value="ECO:0007669"/>
    <property type="project" value="InterPro"/>
</dbReference>
<dbReference type="UniPathway" id="UPA00223">
    <property type="reaction ID" value="UER00717"/>
</dbReference>
<dbReference type="PANTHER" id="PTHR42871">
    <property type="entry name" value="CITRATE SYNTHASE"/>
    <property type="match status" value="1"/>
</dbReference>
<dbReference type="InterPro" id="IPR016142">
    <property type="entry name" value="Citrate_synth-like_lrg_a-sub"/>
</dbReference>
<organism evidence="11 12">
    <name type="scientific">Fibrobacter succinogenes</name>
    <name type="common">Bacteroides succinogenes</name>
    <dbReference type="NCBI Taxonomy" id="833"/>
    <lineage>
        <taxon>Bacteria</taxon>
        <taxon>Pseudomonadati</taxon>
        <taxon>Fibrobacterota</taxon>
        <taxon>Fibrobacteria</taxon>
        <taxon>Fibrobacterales</taxon>
        <taxon>Fibrobacteraceae</taxon>
        <taxon>Fibrobacter</taxon>
    </lineage>
</organism>
<dbReference type="AlphaFoldDB" id="A0A380RXU9"/>
<evidence type="ECO:0000256" key="5">
    <source>
        <dbReference type="ARBA" id="ARBA00049288"/>
    </source>
</evidence>
<evidence type="ECO:0000313" key="11">
    <source>
        <dbReference type="EMBL" id="SUQ20099.1"/>
    </source>
</evidence>
<dbReference type="GO" id="GO:0036440">
    <property type="term" value="F:citrate synthase activity"/>
    <property type="evidence" value="ECO:0007669"/>
    <property type="project" value="UniProtKB-EC"/>
</dbReference>
<dbReference type="PANTHER" id="PTHR42871:SF1">
    <property type="entry name" value="CITRATE SYNTHASE"/>
    <property type="match status" value="1"/>
</dbReference>
<dbReference type="NCBIfam" id="NF004126">
    <property type="entry name" value="PRK05614.1"/>
    <property type="match status" value="1"/>
</dbReference>
<feature type="active site" evidence="8">
    <location>
        <position position="307"/>
    </location>
</feature>
<gene>
    <name evidence="11" type="ORF">SAMN05661053_1352</name>
</gene>
<evidence type="ECO:0000256" key="7">
    <source>
        <dbReference type="PIRNR" id="PIRNR001369"/>
    </source>
</evidence>
<dbReference type="Proteomes" id="UP000255423">
    <property type="component" value="Unassembled WGS sequence"/>
</dbReference>
<evidence type="ECO:0000256" key="9">
    <source>
        <dbReference type="RuleBase" id="RU003370"/>
    </source>
</evidence>
<dbReference type="Gene3D" id="2.20.28.60">
    <property type="match status" value="1"/>
</dbReference>
<evidence type="ECO:0000256" key="2">
    <source>
        <dbReference type="ARBA" id="ARBA00010566"/>
    </source>
</evidence>
<dbReference type="InterPro" id="IPR002020">
    <property type="entry name" value="Citrate_synthase"/>
</dbReference>
<dbReference type="RefSeq" id="WP_109572529.1">
    <property type="nucleotide sequence ID" value="NZ_UHJL01000001.1"/>
</dbReference>
<protein>
    <recommendedName>
        <fullName evidence="6 7">Citrate synthase</fullName>
    </recommendedName>
</protein>
<dbReference type="PRINTS" id="PR00143">
    <property type="entry name" value="CITRTSNTHASE"/>
</dbReference>
<evidence type="ECO:0000313" key="12">
    <source>
        <dbReference type="Proteomes" id="UP000255423"/>
    </source>
</evidence>
<evidence type="ECO:0000256" key="1">
    <source>
        <dbReference type="ARBA" id="ARBA00004751"/>
    </source>
</evidence>
<proteinExistence type="inferred from homology"/>
<dbReference type="Gene3D" id="1.10.580.10">
    <property type="entry name" value="Citrate Synthase, domain 1"/>
    <property type="match status" value="1"/>
</dbReference>
<dbReference type="EMBL" id="UHJL01000001">
    <property type="protein sequence ID" value="SUQ20099.1"/>
    <property type="molecule type" value="Genomic_DNA"/>
</dbReference>
<reference evidence="11 12" key="1">
    <citation type="submission" date="2017-08" db="EMBL/GenBank/DDBJ databases">
        <authorList>
            <person name="de Groot N.N."/>
        </authorList>
    </citation>
    <scope>NUCLEOTIDE SEQUENCE [LARGE SCALE GENOMIC DNA]</scope>
    <source>
        <strain evidence="11 12">HM2</strain>
    </source>
</reference>
<dbReference type="GO" id="GO:0006099">
    <property type="term" value="P:tricarboxylic acid cycle"/>
    <property type="evidence" value="ECO:0007669"/>
    <property type="project" value="UniProtKB-UniRule"/>
</dbReference>
<dbReference type="Gene3D" id="1.10.230.10">
    <property type="entry name" value="Cytochrome P450-Terp, domain 2"/>
    <property type="match status" value="1"/>
</dbReference>
<dbReference type="InterPro" id="IPR036969">
    <property type="entry name" value="Citrate_synthase_sf"/>
</dbReference>
<dbReference type="PIRSF" id="PIRSF001369">
    <property type="entry name" value="Citrate_synth"/>
    <property type="match status" value="1"/>
</dbReference>
<keyword evidence="3 9" id="KW-0816">Tricarboxylic acid cycle</keyword>
<dbReference type="InterPro" id="IPR019810">
    <property type="entry name" value="Citrate_synthase_AS"/>
</dbReference>
<comment type="catalytic activity">
    <reaction evidence="5 9">
        <text>oxaloacetate + acetyl-CoA + H2O = citrate + CoA + H(+)</text>
        <dbReference type="Rhea" id="RHEA:16845"/>
        <dbReference type="ChEBI" id="CHEBI:15377"/>
        <dbReference type="ChEBI" id="CHEBI:15378"/>
        <dbReference type="ChEBI" id="CHEBI:16452"/>
        <dbReference type="ChEBI" id="CHEBI:16947"/>
        <dbReference type="ChEBI" id="CHEBI:57287"/>
        <dbReference type="ChEBI" id="CHEBI:57288"/>
        <dbReference type="EC" id="2.3.3.16"/>
    </reaction>
</comment>
<evidence type="ECO:0000256" key="3">
    <source>
        <dbReference type="ARBA" id="ARBA00022532"/>
    </source>
</evidence>
<dbReference type="CDD" id="cd06114">
    <property type="entry name" value="EcCS_like"/>
    <property type="match status" value="1"/>
</dbReference>
<feature type="active site" evidence="8">
    <location>
        <position position="364"/>
    </location>
</feature>
<evidence type="ECO:0000256" key="6">
    <source>
        <dbReference type="NCBIfam" id="TIGR01798"/>
    </source>
</evidence>
<evidence type="ECO:0000256" key="4">
    <source>
        <dbReference type="ARBA" id="ARBA00022679"/>
    </source>
</evidence>
<dbReference type="Pfam" id="PF00285">
    <property type="entry name" value="Citrate_synt"/>
    <property type="match status" value="1"/>
</dbReference>
<comment type="pathway">
    <text evidence="1 9">Carbohydrate metabolism; tricarboxylic acid cycle; isocitrate from oxaloacetate: step 1/2.</text>
</comment>
<dbReference type="NCBIfam" id="TIGR01798">
    <property type="entry name" value="cit_synth_I"/>
    <property type="match status" value="1"/>
</dbReference>
<evidence type="ECO:0000256" key="10">
    <source>
        <dbReference type="RuleBase" id="RU003406"/>
    </source>
</evidence>
<comment type="similarity">
    <text evidence="2 7 10">Belongs to the citrate synthase family.</text>
</comment>
<name>A0A380RXU9_FIBSU</name>
<dbReference type="InterPro" id="IPR010953">
    <property type="entry name" value="Citrate_synthase_typ-I"/>
</dbReference>
<evidence type="ECO:0000256" key="8">
    <source>
        <dbReference type="PIRSR" id="PIRSR001369-1"/>
    </source>
</evidence>
<dbReference type="PROSITE" id="PS00480">
    <property type="entry name" value="CITRATE_SYNTHASE"/>
    <property type="match status" value="1"/>
</dbReference>
<dbReference type="FunFam" id="1.10.230.10:FF:000002">
    <property type="entry name" value="Citrate synthase"/>
    <property type="match status" value="1"/>
</dbReference>
<dbReference type="InterPro" id="IPR016143">
    <property type="entry name" value="Citrate_synth-like_sm_a-sub"/>
</dbReference>
<dbReference type="InterPro" id="IPR024176">
    <property type="entry name" value="Citrate_synthase_bac-typ"/>
</dbReference>
<sequence>MSDTAILNYDGKKYELPVVTGTENEHGLDVSKLRKDTGLVTLDYGYLNTGSTKSAITYVNGEKGILRYRGYSIEDLAEKATFPETAWLLIYGELPNQEQLSHFRTLLTENALLHENLLHFFREMPPGAHPMGILSSVVNAVGLFTPRFYDDENIASAFELTTAGLISKIRTIAAFAYKASIGEPFVYPEAERSYCSNFLNMMFSSKARPYHPDPIMEKALNTLLIVHADHEQNCSTSTVRMAGSSQANLYASICAGICALWGPLHGGANQAVLETLLRIQQSGMTIEQVMAKAKDKNDPFRLSGFGHRVYKSYDPRAKVLKKLMYQVFEREHVHDPLLDVAIKFEEAALKDDYFVERKLYPNVDFYSGILYRAMGIPTNMLTVMFAIGRLPGWIAHWKEMHDDPQSKINRPRQIYTGKTERAWIDRDKR</sequence>
<keyword evidence="4 7" id="KW-0808">Transferase</keyword>
<accession>A0A380RXU9</accession>